<keyword evidence="5" id="KW-1185">Reference proteome</keyword>
<organism evidence="4 5">
    <name type="scientific">Phaeomoniella chlamydospora</name>
    <name type="common">Phaeoacremonium chlamydosporum</name>
    <dbReference type="NCBI Taxonomy" id="158046"/>
    <lineage>
        <taxon>Eukaryota</taxon>
        <taxon>Fungi</taxon>
        <taxon>Dikarya</taxon>
        <taxon>Ascomycota</taxon>
        <taxon>Pezizomycotina</taxon>
        <taxon>Eurotiomycetes</taxon>
        <taxon>Chaetothyriomycetidae</taxon>
        <taxon>Phaeomoniellales</taxon>
        <taxon>Phaeomoniellaceae</taxon>
        <taxon>Phaeomoniella</taxon>
    </lineage>
</organism>
<dbReference type="PANTHER" id="PTHR35859">
    <property type="entry name" value="NONSELECTIVE CATION CHANNEL PROTEIN"/>
    <property type="match status" value="1"/>
</dbReference>
<accession>A0A0G2H8U2</accession>
<keyword evidence="2" id="KW-0472">Membrane</keyword>
<dbReference type="AlphaFoldDB" id="A0A0G2H8U2"/>
<protein>
    <submittedName>
        <fullName evidence="4">Putative ion transporter</fullName>
    </submittedName>
</protein>
<reference evidence="4 5" key="2">
    <citation type="submission" date="2015-05" db="EMBL/GenBank/DDBJ databases">
        <authorList>
            <person name="Morales-Cruz A."/>
            <person name="Amrine K.C."/>
            <person name="Cantu D."/>
        </authorList>
    </citation>
    <scope>NUCLEOTIDE SEQUENCE [LARGE SCALE GENOMIC DNA]</scope>
    <source>
        <strain evidence="4">UCRPC4</strain>
    </source>
</reference>
<dbReference type="InterPro" id="IPR056336">
    <property type="entry name" value="YVC1_C"/>
</dbReference>
<feature type="transmembrane region" description="Helical" evidence="2">
    <location>
        <begin position="295"/>
        <end position="319"/>
    </location>
</feature>
<feature type="transmembrane region" description="Helical" evidence="2">
    <location>
        <begin position="325"/>
        <end position="342"/>
    </location>
</feature>
<dbReference type="OrthoDB" id="310870at2759"/>
<proteinExistence type="predicted"/>
<feature type="compositionally biased region" description="Polar residues" evidence="1">
    <location>
        <begin position="143"/>
        <end position="170"/>
    </location>
</feature>
<dbReference type="Proteomes" id="UP000053317">
    <property type="component" value="Unassembled WGS sequence"/>
</dbReference>
<keyword evidence="2" id="KW-1133">Transmembrane helix</keyword>
<dbReference type="InterPro" id="IPR052971">
    <property type="entry name" value="TRP_calcium_channel"/>
</dbReference>
<dbReference type="Pfam" id="PF23317">
    <property type="entry name" value="YVC1_C"/>
    <property type="match status" value="1"/>
</dbReference>
<feature type="transmembrane region" description="Helical" evidence="2">
    <location>
        <begin position="265"/>
        <end position="283"/>
    </location>
</feature>
<feature type="domain" description="Calcium channel YVC1-like C-terminal transmembrane" evidence="3">
    <location>
        <begin position="271"/>
        <end position="378"/>
    </location>
</feature>
<feature type="region of interest" description="Disordered" evidence="1">
    <location>
        <begin position="129"/>
        <end position="187"/>
    </location>
</feature>
<sequence>MPVIDDDELLKDVVQKITSYIIQAVPDTAATYEQLRTTIAGSALQHLISNFAENVHHPAIVAAILIAKRFFTFVDSDDSGINESRGFACEIVAWQFLTYLSERELVDFLLYEIPDPTDVESHDAETGRVIWPHKQGNGRGDSNESTPLLLNEQSPTRRLSHPPGTQNPIAASNADEGGHGECNNDPEVDATEAFVGMNALEIAAVANAKKFLSQRVVQKTVADIWNGDVVFWDSLSTHSVKKPQLYNKRTTDPYTRLRVPKYQKAFQAAFFISFLVLYYAVLVERDPRHISKTEIFLYLWIGSFAYDEFGEVMDAGLLFYQTDFWSLWDVAIIVIGVAFLVTRVTGLLKDSDYVVDISFDILSLEALVLVPRSIPVLKEMVGGAS</sequence>
<name>A0A0G2H8U2_PHACM</name>
<dbReference type="EMBL" id="LCWF01000050">
    <property type="protein sequence ID" value="KKY25040.1"/>
    <property type="molecule type" value="Genomic_DNA"/>
</dbReference>
<dbReference type="PANTHER" id="PTHR35859:SF5">
    <property type="entry name" value="ION TRANSPORT DOMAIN-CONTAINING PROTEIN"/>
    <property type="match status" value="1"/>
</dbReference>
<evidence type="ECO:0000256" key="1">
    <source>
        <dbReference type="SAM" id="MobiDB-lite"/>
    </source>
</evidence>
<reference evidence="4 5" key="1">
    <citation type="submission" date="2015-05" db="EMBL/GenBank/DDBJ databases">
        <title>Distinctive expansion of gene families associated with plant cell wall degradation and secondary metabolism in the genomes of grapevine trunk pathogens.</title>
        <authorList>
            <person name="Lawrence D.P."/>
            <person name="Travadon R."/>
            <person name="Rolshausen P.E."/>
            <person name="Baumgartner K."/>
        </authorList>
    </citation>
    <scope>NUCLEOTIDE SEQUENCE [LARGE SCALE GENOMIC DNA]</scope>
    <source>
        <strain evidence="4">UCRPC4</strain>
    </source>
</reference>
<evidence type="ECO:0000313" key="5">
    <source>
        <dbReference type="Proteomes" id="UP000053317"/>
    </source>
</evidence>
<keyword evidence="2" id="KW-0812">Transmembrane</keyword>
<evidence type="ECO:0000256" key="2">
    <source>
        <dbReference type="SAM" id="Phobius"/>
    </source>
</evidence>
<gene>
    <name evidence="4" type="ORF">UCRPC4_g02097</name>
</gene>
<evidence type="ECO:0000313" key="4">
    <source>
        <dbReference type="EMBL" id="KKY25040.1"/>
    </source>
</evidence>
<evidence type="ECO:0000259" key="3">
    <source>
        <dbReference type="Pfam" id="PF23317"/>
    </source>
</evidence>
<comment type="caution">
    <text evidence="4">The sequence shown here is derived from an EMBL/GenBank/DDBJ whole genome shotgun (WGS) entry which is preliminary data.</text>
</comment>